<keyword evidence="2 5" id="KW-0812">Transmembrane</keyword>
<keyword evidence="1" id="KW-1003">Cell membrane</keyword>
<dbReference type="FunFam" id="1.20.1250.20:FF:000194">
    <property type="entry name" value="Inner membrane protein yhjX"/>
    <property type="match status" value="1"/>
</dbReference>
<evidence type="ECO:0000256" key="5">
    <source>
        <dbReference type="SAM" id="Phobius"/>
    </source>
</evidence>
<evidence type="ECO:0000256" key="1">
    <source>
        <dbReference type="ARBA" id="ARBA00022475"/>
    </source>
</evidence>
<feature type="transmembrane region" description="Helical" evidence="5">
    <location>
        <begin position="347"/>
        <end position="369"/>
    </location>
</feature>
<evidence type="ECO:0000313" key="7">
    <source>
        <dbReference type="EMBL" id="RJT20408.1"/>
    </source>
</evidence>
<dbReference type="Gene3D" id="1.20.1250.20">
    <property type="entry name" value="MFS general substrate transporter like domains"/>
    <property type="match status" value="2"/>
</dbReference>
<dbReference type="InterPro" id="IPR036259">
    <property type="entry name" value="MFS_trans_sf"/>
</dbReference>
<evidence type="ECO:0000256" key="4">
    <source>
        <dbReference type="ARBA" id="ARBA00023136"/>
    </source>
</evidence>
<keyword evidence="8" id="KW-1185">Reference proteome</keyword>
<comment type="caution">
    <text evidence="7">The sequence shown here is derived from an EMBL/GenBank/DDBJ whole genome shotgun (WGS) entry which is preliminary data.</text>
</comment>
<dbReference type="EMBL" id="QZWH01000039">
    <property type="protein sequence ID" value="RJT20408.1"/>
    <property type="molecule type" value="Genomic_DNA"/>
</dbReference>
<reference evidence="7 8" key="1">
    <citation type="submission" date="2018-09" db="EMBL/GenBank/DDBJ databases">
        <title>Draft genome sequence of Buttiauxella izardii CCUG 35510T.</title>
        <authorList>
            <person name="Salva-Serra F."/>
            <person name="Marathe N."/>
            <person name="Moore E."/>
            <person name="Stadler-Svensson L."/>
            <person name="Engstrom-Jakobsson H."/>
        </authorList>
    </citation>
    <scope>NUCLEOTIDE SEQUENCE [LARGE SCALE GENOMIC DNA]</scope>
    <source>
        <strain evidence="7 8">CCUG 35510</strain>
    </source>
</reference>
<feature type="transmembrane region" description="Helical" evidence="5">
    <location>
        <begin position="313"/>
        <end position="335"/>
    </location>
</feature>
<gene>
    <name evidence="7" type="ORF">D6029_16580</name>
</gene>
<dbReference type="RefSeq" id="WP_120065844.1">
    <property type="nucleotide sequence ID" value="NZ_QZWH01000039.1"/>
</dbReference>
<name>A0A3A5JTI6_9ENTR</name>
<feature type="transmembrane region" description="Helical" evidence="5">
    <location>
        <begin position="79"/>
        <end position="101"/>
    </location>
</feature>
<evidence type="ECO:0000256" key="3">
    <source>
        <dbReference type="ARBA" id="ARBA00022989"/>
    </source>
</evidence>
<feature type="transmembrane region" description="Helical" evidence="5">
    <location>
        <begin position="51"/>
        <end position="72"/>
    </location>
</feature>
<feature type="transmembrane region" description="Helical" evidence="5">
    <location>
        <begin position="255"/>
        <end position="276"/>
    </location>
</feature>
<dbReference type="Proteomes" id="UP000276295">
    <property type="component" value="Unassembled WGS sequence"/>
</dbReference>
<feature type="transmembrane region" description="Helical" evidence="5">
    <location>
        <begin position="20"/>
        <end position="39"/>
    </location>
</feature>
<dbReference type="PROSITE" id="PS50850">
    <property type="entry name" value="MFS"/>
    <property type="match status" value="1"/>
</dbReference>
<keyword evidence="4 5" id="KW-0472">Membrane</keyword>
<evidence type="ECO:0000256" key="2">
    <source>
        <dbReference type="ARBA" id="ARBA00022692"/>
    </source>
</evidence>
<protein>
    <submittedName>
        <fullName evidence="7">MFS transporter</fullName>
    </submittedName>
</protein>
<evidence type="ECO:0000313" key="8">
    <source>
        <dbReference type="Proteomes" id="UP000276295"/>
    </source>
</evidence>
<dbReference type="CDD" id="cd17353">
    <property type="entry name" value="MFS_OFA_like"/>
    <property type="match status" value="1"/>
</dbReference>
<dbReference type="AlphaFoldDB" id="A0A3A5JTI6"/>
<feature type="transmembrane region" description="Helical" evidence="5">
    <location>
        <begin position="288"/>
        <end position="307"/>
    </location>
</feature>
<dbReference type="FunFam" id="1.20.1250.20:FF:000166">
    <property type="entry name" value="Inner membrane protein YhjX"/>
    <property type="match status" value="1"/>
</dbReference>
<feature type="transmembrane region" description="Helical" evidence="5">
    <location>
        <begin position="375"/>
        <end position="393"/>
    </location>
</feature>
<dbReference type="InterPro" id="IPR011701">
    <property type="entry name" value="MFS"/>
</dbReference>
<dbReference type="GO" id="GO:0022857">
    <property type="term" value="F:transmembrane transporter activity"/>
    <property type="evidence" value="ECO:0007669"/>
    <property type="project" value="InterPro"/>
</dbReference>
<evidence type="ECO:0000259" key="6">
    <source>
        <dbReference type="PROSITE" id="PS50850"/>
    </source>
</evidence>
<feature type="transmembrane region" description="Helical" evidence="5">
    <location>
        <begin position="174"/>
        <end position="193"/>
    </location>
</feature>
<feature type="transmembrane region" description="Helical" evidence="5">
    <location>
        <begin position="107"/>
        <end position="128"/>
    </location>
</feature>
<sequence>MKSKSGSQKVYPAHTRWLTFVGTLLAQFALGSVYTWSLFNAPFASKLHSTIPNVAFTFGILCLGLAIASSFAGKLQDKFGVKTVTIASAILLLIGLTATGFSSNLMVLWITGGVLVGIADGAGYLLTLTNCVRWFPERKGLISAFSIGCYGLGSLAFKFINVDLLTHFLLSSAMMWWGVIAAIICIVGALLMTDAPHQNVKVSGGEIQKDYTLAEAMRKPQYWLLALMFTTAMMGGLYVVGVAKDIAQSMVHLDAITAANAVTVVAVANLLGRLVMGIMSDKVSTIRVVTFGQIVCLVGMVMLNFAHLHEVSFFFALACVAFNFGGHLTTYPSLVSEFFGLNNVTKNYGVIYLGFGIGSFLGSVIASMFGGFQATFWVIFVLLIVSIVFSLTVRRPASTAKV</sequence>
<dbReference type="OrthoDB" id="9793415at2"/>
<dbReference type="InterPro" id="IPR020846">
    <property type="entry name" value="MFS_dom"/>
</dbReference>
<proteinExistence type="predicted"/>
<feature type="transmembrane region" description="Helical" evidence="5">
    <location>
        <begin position="140"/>
        <end position="162"/>
    </location>
</feature>
<dbReference type="PANTHER" id="PTHR11360">
    <property type="entry name" value="MONOCARBOXYLATE TRANSPORTER"/>
    <property type="match status" value="1"/>
</dbReference>
<feature type="domain" description="Major facilitator superfamily (MFS) profile" evidence="6">
    <location>
        <begin position="15"/>
        <end position="398"/>
    </location>
</feature>
<dbReference type="SUPFAM" id="SSF103473">
    <property type="entry name" value="MFS general substrate transporter"/>
    <property type="match status" value="1"/>
</dbReference>
<dbReference type="InterPro" id="IPR050327">
    <property type="entry name" value="Proton-linked_MCT"/>
</dbReference>
<accession>A0A3A5JTI6</accession>
<organism evidence="7 8">
    <name type="scientific">Buttiauxella izardii</name>
    <dbReference type="NCBI Taxonomy" id="82991"/>
    <lineage>
        <taxon>Bacteria</taxon>
        <taxon>Pseudomonadati</taxon>
        <taxon>Pseudomonadota</taxon>
        <taxon>Gammaproteobacteria</taxon>
        <taxon>Enterobacterales</taxon>
        <taxon>Enterobacteriaceae</taxon>
        <taxon>Buttiauxella</taxon>
    </lineage>
</organism>
<keyword evidence="3 5" id="KW-1133">Transmembrane helix</keyword>
<dbReference type="PANTHER" id="PTHR11360:SF317">
    <property type="entry name" value="MAJOR FACILITATOR SUPERFAMILY (MFS) PROFILE DOMAIN-CONTAINING PROTEIN-RELATED"/>
    <property type="match status" value="1"/>
</dbReference>
<dbReference type="Pfam" id="PF07690">
    <property type="entry name" value="MFS_1"/>
    <property type="match status" value="1"/>
</dbReference>
<feature type="transmembrane region" description="Helical" evidence="5">
    <location>
        <begin position="222"/>
        <end position="243"/>
    </location>
</feature>